<evidence type="ECO:0000256" key="4">
    <source>
        <dbReference type="ARBA" id="ARBA00023040"/>
    </source>
</evidence>
<dbReference type="SUPFAM" id="SSF81321">
    <property type="entry name" value="Family A G protein-coupled receptor-like"/>
    <property type="match status" value="1"/>
</dbReference>
<dbReference type="Pfam" id="PF00001">
    <property type="entry name" value="7tm_1"/>
    <property type="match status" value="1"/>
</dbReference>
<feature type="transmembrane region" description="Helical" evidence="8">
    <location>
        <begin position="94"/>
        <end position="115"/>
    </location>
</feature>
<name>A0AAY4A6C7_9TELE</name>
<organism evidence="10 11">
    <name type="scientific">Denticeps clupeoides</name>
    <name type="common">denticle herring</name>
    <dbReference type="NCBI Taxonomy" id="299321"/>
    <lineage>
        <taxon>Eukaryota</taxon>
        <taxon>Metazoa</taxon>
        <taxon>Chordata</taxon>
        <taxon>Craniata</taxon>
        <taxon>Vertebrata</taxon>
        <taxon>Euteleostomi</taxon>
        <taxon>Actinopterygii</taxon>
        <taxon>Neopterygii</taxon>
        <taxon>Teleostei</taxon>
        <taxon>Clupei</taxon>
        <taxon>Clupeiformes</taxon>
        <taxon>Denticipitoidei</taxon>
        <taxon>Denticipitidae</taxon>
        <taxon>Denticeps</taxon>
    </lineage>
</organism>
<reference evidence="10" key="3">
    <citation type="submission" date="2025-09" db="UniProtKB">
        <authorList>
            <consortium name="Ensembl"/>
        </authorList>
    </citation>
    <scope>IDENTIFICATION</scope>
</reference>
<dbReference type="PROSITE" id="PS50262">
    <property type="entry name" value="G_PROTEIN_RECEP_F1_2"/>
    <property type="match status" value="1"/>
</dbReference>
<feature type="domain" description="G-protein coupled receptors family 1 profile" evidence="9">
    <location>
        <begin position="13"/>
        <end position="271"/>
    </location>
</feature>
<dbReference type="InterPro" id="IPR017452">
    <property type="entry name" value="GPCR_Rhodpsn_7TM"/>
</dbReference>
<dbReference type="PRINTS" id="PR00237">
    <property type="entry name" value="GPCRRHODOPSN"/>
</dbReference>
<gene>
    <name evidence="10" type="primary">GPR141</name>
</gene>
<dbReference type="GeneTree" id="ENSGT01030000234518"/>
<dbReference type="GO" id="GO:0004930">
    <property type="term" value="F:G protein-coupled receptor activity"/>
    <property type="evidence" value="ECO:0007669"/>
    <property type="project" value="UniProtKB-KW"/>
</dbReference>
<evidence type="ECO:0000256" key="2">
    <source>
        <dbReference type="ARBA" id="ARBA00022692"/>
    </source>
</evidence>
<dbReference type="GO" id="GO:0008142">
    <property type="term" value="F:oxysterol binding"/>
    <property type="evidence" value="ECO:0007669"/>
    <property type="project" value="InterPro"/>
</dbReference>
<evidence type="ECO:0000313" key="10">
    <source>
        <dbReference type="Ensembl" id="ENSDCDP00010004537.1"/>
    </source>
</evidence>
<dbReference type="GO" id="GO:0016020">
    <property type="term" value="C:membrane"/>
    <property type="evidence" value="ECO:0007669"/>
    <property type="project" value="UniProtKB-SubCell"/>
</dbReference>
<accession>A0AAY4A6C7</accession>
<sequence>VMTSPGNNTITTLERIALLVLYTAVLLIGVLGGVFMCTILKSNLRSVTMVAVLNLTIAHFVFLLTVPFRIHYFISNNWIFTSGFCKIVSGMIHIHMYMAFTIYVIILSVRIMTFYKGAEQFTFHRNLHSLGASVTMWTLICIVVLMLLFSYGSNNEVESKCFTFGAMIKKPGVQELNYIISSIFIIVPCIFCTFQGKIILSIVRKYGSEIGVQQEFWAQMKSLCFISIMLVCFVPYHIFRLKYLQEPEKDEVINEIFLAVSSLCCIDLLIFTSRGICYKTTLICCL</sequence>
<feature type="transmembrane region" description="Helical" evidence="8">
    <location>
        <begin position="223"/>
        <end position="240"/>
    </location>
</feature>
<dbReference type="Proteomes" id="UP000694580">
    <property type="component" value="Chromosome 2"/>
</dbReference>
<keyword evidence="7" id="KW-0807">Transducer</keyword>
<dbReference type="PRINTS" id="PR01157">
    <property type="entry name" value="P2YPURNOCPTR"/>
</dbReference>
<evidence type="ECO:0000256" key="1">
    <source>
        <dbReference type="ARBA" id="ARBA00004141"/>
    </source>
</evidence>
<protein>
    <recommendedName>
        <fullName evidence="9">G-protein coupled receptors family 1 profile domain-containing protein</fullName>
    </recommendedName>
</protein>
<dbReference type="AlphaFoldDB" id="A0AAY4A6C7"/>
<dbReference type="Ensembl" id="ENSDCDT00010004696.1">
    <property type="protein sequence ID" value="ENSDCDP00010004537.1"/>
    <property type="gene ID" value="ENSDCDG00010002017.1"/>
</dbReference>
<evidence type="ECO:0000259" key="9">
    <source>
        <dbReference type="PROSITE" id="PS50262"/>
    </source>
</evidence>
<dbReference type="Gene3D" id="1.20.1070.10">
    <property type="entry name" value="Rhodopsin 7-helix transmembrane proteins"/>
    <property type="match status" value="1"/>
</dbReference>
<evidence type="ECO:0000256" key="5">
    <source>
        <dbReference type="ARBA" id="ARBA00023136"/>
    </source>
</evidence>
<evidence type="ECO:0000256" key="8">
    <source>
        <dbReference type="SAM" id="Phobius"/>
    </source>
</evidence>
<evidence type="ECO:0000313" key="11">
    <source>
        <dbReference type="Proteomes" id="UP000694580"/>
    </source>
</evidence>
<dbReference type="InterPro" id="IPR047160">
    <property type="entry name" value="GP183-like"/>
</dbReference>
<feature type="transmembrane region" description="Helical" evidence="8">
    <location>
        <begin position="252"/>
        <end position="271"/>
    </location>
</feature>
<dbReference type="PANTHER" id="PTHR24237:SF35">
    <property type="entry name" value="G-PROTEIN COUPLED RECEPTOR 141-RELATED"/>
    <property type="match status" value="1"/>
</dbReference>
<evidence type="ECO:0000256" key="3">
    <source>
        <dbReference type="ARBA" id="ARBA00022989"/>
    </source>
</evidence>
<feature type="transmembrane region" description="Helical" evidence="8">
    <location>
        <begin position="178"/>
        <end position="203"/>
    </location>
</feature>
<evidence type="ECO:0000256" key="6">
    <source>
        <dbReference type="ARBA" id="ARBA00023170"/>
    </source>
</evidence>
<proteinExistence type="predicted"/>
<feature type="transmembrane region" description="Helical" evidence="8">
    <location>
        <begin position="52"/>
        <end position="74"/>
    </location>
</feature>
<dbReference type="PANTHER" id="PTHR24237">
    <property type="entry name" value="G-PROTEIN COUPLED RECEPTOR"/>
    <property type="match status" value="1"/>
</dbReference>
<reference evidence="10" key="2">
    <citation type="submission" date="2025-08" db="UniProtKB">
        <authorList>
            <consortium name="Ensembl"/>
        </authorList>
    </citation>
    <scope>IDENTIFICATION</scope>
</reference>
<dbReference type="InterPro" id="IPR000276">
    <property type="entry name" value="GPCR_Rhodpsn"/>
</dbReference>
<keyword evidence="2 8" id="KW-0812">Transmembrane</keyword>
<reference evidence="10 11" key="1">
    <citation type="submission" date="2020-06" db="EMBL/GenBank/DDBJ databases">
        <authorList>
            <consortium name="Wellcome Sanger Institute Data Sharing"/>
        </authorList>
    </citation>
    <scope>NUCLEOTIDE SEQUENCE [LARGE SCALE GENOMIC DNA]</scope>
</reference>
<comment type="subcellular location">
    <subcellularLocation>
        <location evidence="1">Membrane</location>
        <topology evidence="1">Multi-pass membrane protein</topology>
    </subcellularLocation>
</comment>
<keyword evidence="11" id="KW-1185">Reference proteome</keyword>
<evidence type="ECO:0000256" key="7">
    <source>
        <dbReference type="ARBA" id="ARBA00023224"/>
    </source>
</evidence>
<keyword evidence="4" id="KW-0297">G-protein coupled receptor</keyword>
<feature type="transmembrane region" description="Helical" evidence="8">
    <location>
        <begin position="16"/>
        <end position="40"/>
    </location>
</feature>
<keyword evidence="3 8" id="KW-1133">Transmembrane helix</keyword>
<keyword evidence="6" id="KW-0675">Receptor</keyword>
<keyword evidence="5 8" id="KW-0472">Membrane</keyword>
<feature type="transmembrane region" description="Helical" evidence="8">
    <location>
        <begin position="127"/>
        <end position="149"/>
    </location>
</feature>